<dbReference type="OrthoDB" id="9812311at2"/>
<dbReference type="GO" id="GO:0043164">
    <property type="term" value="P:Gram-negative-bacterium-type cell wall biogenesis"/>
    <property type="evidence" value="ECO:0007669"/>
    <property type="project" value="TreeGrafter"/>
</dbReference>
<evidence type="ECO:0000256" key="1">
    <source>
        <dbReference type="SAM" id="MobiDB-lite"/>
    </source>
</evidence>
<protein>
    <submittedName>
        <fullName evidence="4">YdcF family protein</fullName>
    </submittedName>
</protein>
<proteinExistence type="predicted"/>
<evidence type="ECO:0000256" key="2">
    <source>
        <dbReference type="SAM" id="Phobius"/>
    </source>
</evidence>
<keyword evidence="2" id="KW-1133">Transmembrane helix</keyword>
<dbReference type="Proteomes" id="UP000295131">
    <property type="component" value="Unassembled WGS sequence"/>
</dbReference>
<evidence type="ECO:0000313" key="5">
    <source>
        <dbReference type="Proteomes" id="UP000295131"/>
    </source>
</evidence>
<dbReference type="CDD" id="cd06259">
    <property type="entry name" value="YdcF-like"/>
    <property type="match status" value="1"/>
</dbReference>
<feature type="domain" description="DUF218" evidence="3">
    <location>
        <begin position="47"/>
        <end position="185"/>
    </location>
</feature>
<feature type="transmembrane region" description="Helical" evidence="2">
    <location>
        <begin position="12"/>
        <end position="30"/>
    </location>
</feature>
<dbReference type="EMBL" id="SMSI01000003">
    <property type="protein sequence ID" value="TDH35224.1"/>
    <property type="molecule type" value="Genomic_DNA"/>
</dbReference>
<keyword evidence="5" id="KW-1185">Reference proteome</keyword>
<evidence type="ECO:0000259" key="3">
    <source>
        <dbReference type="Pfam" id="PF02698"/>
    </source>
</evidence>
<keyword evidence="2" id="KW-0812">Transmembrane</keyword>
<dbReference type="InterPro" id="IPR051599">
    <property type="entry name" value="Cell_Envelope_Assoc"/>
</dbReference>
<reference evidence="4 5" key="1">
    <citation type="journal article" date="2013" name="Int. J. Syst. Evol. Microbiol.">
        <title>Hoeflea suaedae sp. nov., an endophytic bacterium isolated from the root of the halophyte Suaeda maritima.</title>
        <authorList>
            <person name="Chung E.J."/>
            <person name="Park J.A."/>
            <person name="Pramanik P."/>
            <person name="Bibi F."/>
            <person name="Jeon C.O."/>
            <person name="Chung Y.R."/>
        </authorList>
    </citation>
    <scope>NUCLEOTIDE SEQUENCE [LARGE SCALE GENOMIC DNA]</scope>
    <source>
        <strain evidence="4 5">YC6898</strain>
    </source>
</reference>
<dbReference type="Pfam" id="PF02698">
    <property type="entry name" value="DUF218"/>
    <property type="match status" value="1"/>
</dbReference>
<feature type="compositionally biased region" description="Low complexity" evidence="1">
    <location>
        <begin position="207"/>
        <end position="224"/>
    </location>
</feature>
<feature type="region of interest" description="Disordered" evidence="1">
    <location>
        <begin position="201"/>
        <end position="224"/>
    </location>
</feature>
<gene>
    <name evidence="4" type="ORF">E2A64_13860</name>
</gene>
<dbReference type="GO" id="GO:0000270">
    <property type="term" value="P:peptidoglycan metabolic process"/>
    <property type="evidence" value="ECO:0007669"/>
    <property type="project" value="TreeGrafter"/>
</dbReference>
<dbReference type="AlphaFoldDB" id="A0A4R5PK01"/>
<keyword evidence="2" id="KW-0472">Membrane</keyword>
<dbReference type="PANTHER" id="PTHR30336">
    <property type="entry name" value="INNER MEMBRANE PROTEIN, PROBABLE PERMEASE"/>
    <property type="match status" value="1"/>
</dbReference>
<name>A0A4R5PK01_9HYPH</name>
<organism evidence="4 5">
    <name type="scientific">Pseudohoeflea suaedae</name>
    <dbReference type="NCBI Taxonomy" id="877384"/>
    <lineage>
        <taxon>Bacteria</taxon>
        <taxon>Pseudomonadati</taxon>
        <taxon>Pseudomonadota</taxon>
        <taxon>Alphaproteobacteria</taxon>
        <taxon>Hyphomicrobiales</taxon>
        <taxon>Rhizobiaceae</taxon>
        <taxon>Pseudohoeflea</taxon>
    </lineage>
</organism>
<dbReference type="GO" id="GO:0005886">
    <property type="term" value="C:plasma membrane"/>
    <property type="evidence" value="ECO:0007669"/>
    <property type="project" value="TreeGrafter"/>
</dbReference>
<sequence length="224" mass="24359">MRRVGHHGLRAVTVLGIIAVAVIAIGFFRFTDMVGDLETPRDSERYDAIVALTGGYQRIDRALELLESGSGKRLLISGVNPQTSGDAIKRATGANEKLFACCVDIGYQAIDTIGNANEASNWIRKNGFHKVLIVTNNYHIPRSLMELEAVSPDVEFTGYPVAHTDLRDETWLADPTAIRTLLTEYFKYALARARSYVGTKTSDGLRTGAPEPVPAATATSAAVY</sequence>
<dbReference type="InterPro" id="IPR003848">
    <property type="entry name" value="DUF218"/>
</dbReference>
<dbReference type="PANTHER" id="PTHR30336:SF4">
    <property type="entry name" value="ENVELOPE BIOGENESIS FACTOR ELYC"/>
    <property type="match status" value="1"/>
</dbReference>
<comment type="caution">
    <text evidence="4">The sequence shown here is derived from an EMBL/GenBank/DDBJ whole genome shotgun (WGS) entry which is preliminary data.</text>
</comment>
<accession>A0A4R5PK01</accession>
<evidence type="ECO:0000313" key="4">
    <source>
        <dbReference type="EMBL" id="TDH35224.1"/>
    </source>
</evidence>